<dbReference type="Proteomes" id="UP000572635">
    <property type="component" value="Unassembled WGS sequence"/>
</dbReference>
<dbReference type="RefSeq" id="WP_184388519.1">
    <property type="nucleotide sequence ID" value="NZ_BAAAJD010000023.1"/>
</dbReference>
<organism evidence="1 2">
    <name type="scientific">Nocardiopsis composta</name>
    <dbReference type="NCBI Taxonomy" id="157465"/>
    <lineage>
        <taxon>Bacteria</taxon>
        <taxon>Bacillati</taxon>
        <taxon>Actinomycetota</taxon>
        <taxon>Actinomycetes</taxon>
        <taxon>Streptosporangiales</taxon>
        <taxon>Nocardiopsidaceae</taxon>
        <taxon>Nocardiopsis</taxon>
    </lineage>
</organism>
<reference evidence="1 2" key="1">
    <citation type="submission" date="2020-08" db="EMBL/GenBank/DDBJ databases">
        <title>Sequencing the genomes of 1000 actinobacteria strains.</title>
        <authorList>
            <person name="Klenk H.-P."/>
        </authorList>
    </citation>
    <scope>NUCLEOTIDE SEQUENCE [LARGE SCALE GENOMIC DNA]</scope>
    <source>
        <strain evidence="1 2">DSM 44551</strain>
    </source>
</reference>
<proteinExistence type="predicted"/>
<name>A0A7W8VBP6_9ACTN</name>
<comment type="caution">
    <text evidence="1">The sequence shown here is derived from an EMBL/GenBank/DDBJ whole genome shotgun (WGS) entry which is preliminary data.</text>
</comment>
<evidence type="ECO:0000313" key="2">
    <source>
        <dbReference type="Proteomes" id="UP000572635"/>
    </source>
</evidence>
<protein>
    <submittedName>
        <fullName evidence="1">Uncharacterized protein</fullName>
    </submittedName>
</protein>
<sequence length="59" mass="5856">MTFVPAPPGQCAVLLGPNEGGLSVQGESADGVIVVACLERPQVLARLLPPAPSGADAFA</sequence>
<evidence type="ECO:0000313" key="1">
    <source>
        <dbReference type="EMBL" id="MBB5430556.1"/>
    </source>
</evidence>
<dbReference type="AlphaFoldDB" id="A0A7W8VBP6"/>
<keyword evidence="2" id="KW-1185">Reference proteome</keyword>
<accession>A0A7W8VBP6</accession>
<gene>
    <name evidence="1" type="ORF">HDA36_000640</name>
</gene>
<dbReference type="EMBL" id="JACHDB010000001">
    <property type="protein sequence ID" value="MBB5430556.1"/>
    <property type="molecule type" value="Genomic_DNA"/>
</dbReference>